<dbReference type="KEGG" id="nve:5503427"/>
<dbReference type="GO" id="GO:0046872">
    <property type="term" value="F:metal ion binding"/>
    <property type="evidence" value="ECO:0007669"/>
    <property type="project" value="UniProtKB-KW"/>
</dbReference>
<keyword evidence="2" id="KW-0479">Metal-binding</keyword>
<protein>
    <recommendedName>
        <fullName evidence="7">Pentraxin (PTX) domain-containing protein</fullName>
    </recommendedName>
</protein>
<name>A7SV52_NEMVE</name>
<dbReference type="InterPro" id="IPR051360">
    <property type="entry name" value="Neuronal_Pentraxin_Related"/>
</dbReference>
<reference evidence="8 9" key="1">
    <citation type="journal article" date="2007" name="Science">
        <title>Sea anemone genome reveals ancestral eumetazoan gene repertoire and genomic organization.</title>
        <authorList>
            <person name="Putnam N.H."/>
            <person name="Srivastava M."/>
            <person name="Hellsten U."/>
            <person name="Dirks B."/>
            <person name="Chapman J."/>
            <person name="Salamov A."/>
            <person name="Terry A."/>
            <person name="Shapiro H."/>
            <person name="Lindquist E."/>
            <person name="Kapitonov V.V."/>
            <person name="Jurka J."/>
            <person name="Genikhovich G."/>
            <person name="Grigoriev I.V."/>
            <person name="Lucas S.M."/>
            <person name="Steele R.E."/>
            <person name="Finnerty J.R."/>
            <person name="Technau U."/>
            <person name="Martindale M.Q."/>
            <person name="Rokhsar D.S."/>
        </authorList>
    </citation>
    <scope>NUCLEOTIDE SEQUENCE [LARGE SCALE GENOMIC DNA]</scope>
    <source>
        <strain evidence="9">CH2 X CH6</strain>
    </source>
</reference>
<sequence length="172" mass="18330">MGAVDNGDPAMILTYATPAKVDALTIGISRNGSAEITFDGSKVTLASGFTHNNTWQHLTFMHINGKFQVYKNNVLQGEKTVSGTSAPSTNGIVVIGQYQGSVGGNFDSSKLFYGYMANLNIWLYAINDDTRGKAHQQGCKGSVQGSPNLSWETITGETLSGDIQPQCAMTCP</sequence>
<accession>A7SV52</accession>
<dbReference type="AlphaFoldDB" id="A7SV52"/>
<dbReference type="PROSITE" id="PS51828">
    <property type="entry name" value="PTX_2"/>
    <property type="match status" value="1"/>
</dbReference>
<evidence type="ECO:0000259" key="7">
    <source>
        <dbReference type="PROSITE" id="PS51828"/>
    </source>
</evidence>
<keyword evidence="9" id="KW-1185">Reference proteome</keyword>
<evidence type="ECO:0000313" key="9">
    <source>
        <dbReference type="Proteomes" id="UP000001593"/>
    </source>
</evidence>
<dbReference type="Proteomes" id="UP000001593">
    <property type="component" value="Unassembled WGS sequence"/>
</dbReference>
<evidence type="ECO:0000256" key="5">
    <source>
        <dbReference type="ARBA" id="ARBA00023180"/>
    </source>
</evidence>
<dbReference type="InterPro" id="IPR013320">
    <property type="entry name" value="ConA-like_dom_sf"/>
</dbReference>
<comment type="caution">
    <text evidence="6">Lacks conserved residue(s) required for the propagation of feature annotation.</text>
</comment>
<evidence type="ECO:0000256" key="2">
    <source>
        <dbReference type="ARBA" id="ARBA00022723"/>
    </source>
</evidence>
<dbReference type="InterPro" id="IPR001759">
    <property type="entry name" value="PTX_dom"/>
</dbReference>
<evidence type="ECO:0000256" key="6">
    <source>
        <dbReference type="PROSITE-ProRule" id="PRU01172"/>
    </source>
</evidence>
<evidence type="ECO:0000256" key="1">
    <source>
        <dbReference type="ARBA" id="ARBA00001913"/>
    </source>
</evidence>
<keyword evidence="4" id="KW-1015">Disulfide bond</keyword>
<evidence type="ECO:0000256" key="3">
    <source>
        <dbReference type="ARBA" id="ARBA00022837"/>
    </source>
</evidence>
<keyword evidence="3" id="KW-0106">Calcium</keyword>
<dbReference type="PhylomeDB" id="A7SV52"/>
<gene>
    <name evidence="8" type="ORF">NEMVEDRAFT_v1g217960</name>
</gene>
<organism evidence="8 9">
    <name type="scientific">Nematostella vectensis</name>
    <name type="common">Starlet sea anemone</name>
    <dbReference type="NCBI Taxonomy" id="45351"/>
    <lineage>
        <taxon>Eukaryota</taxon>
        <taxon>Metazoa</taxon>
        <taxon>Cnidaria</taxon>
        <taxon>Anthozoa</taxon>
        <taxon>Hexacorallia</taxon>
        <taxon>Actiniaria</taxon>
        <taxon>Edwardsiidae</taxon>
        <taxon>Nematostella</taxon>
    </lineage>
</organism>
<proteinExistence type="predicted"/>
<dbReference type="EMBL" id="DS469826">
    <property type="protein sequence ID" value="EDO32408.1"/>
    <property type="molecule type" value="Genomic_DNA"/>
</dbReference>
<dbReference type="eggNOG" id="ENOG502S1I8">
    <property type="taxonomic scope" value="Eukaryota"/>
</dbReference>
<dbReference type="PRINTS" id="PR00895">
    <property type="entry name" value="PENTAXIN"/>
</dbReference>
<dbReference type="HOGENOM" id="CLU_132852_0_0_1"/>
<evidence type="ECO:0000313" key="8">
    <source>
        <dbReference type="EMBL" id="EDO32408.1"/>
    </source>
</evidence>
<comment type="cofactor">
    <cofactor evidence="1">
        <name>Ca(2+)</name>
        <dbReference type="ChEBI" id="CHEBI:29108"/>
    </cofactor>
</comment>
<feature type="domain" description="Pentraxin (PTX)" evidence="7">
    <location>
        <begin position="1"/>
        <end position="171"/>
    </location>
</feature>
<dbReference type="PANTHER" id="PTHR19277">
    <property type="entry name" value="PENTRAXIN"/>
    <property type="match status" value="1"/>
</dbReference>
<dbReference type="InParanoid" id="A7SV52"/>
<dbReference type="PANTHER" id="PTHR19277:SF161">
    <property type="entry name" value="LAMININ G DOMAIN-CONTAINING PROTEIN"/>
    <property type="match status" value="1"/>
</dbReference>
<keyword evidence="5" id="KW-0325">Glycoprotein</keyword>
<dbReference type="OrthoDB" id="4062651at2759"/>
<dbReference type="SUPFAM" id="SSF49899">
    <property type="entry name" value="Concanavalin A-like lectins/glucanases"/>
    <property type="match status" value="1"/>
</dbReference>
<evidence type="ECO:0000256" key="4">
    <source>
        <dbReference type="ARBA" id="ARBA00023157"/>
    </source>
</evidence>
<dbReference type="Pfam" id="PF00354">
    <property type="entry name" value="Pentaxin"/>
    <property type="match status" value="1"/>
</dbReference>
<dbReference type="Gene3D" id="2.60.120.200">
    <property type="match status" value="1"/>
</dbReference>
<dbReference type="OMA" id="AYSKFEC"/>